<organism evidence="1 2">
    <name type="scientific">Salimicrobium album</name>
    <dbReference type="NCBI Taxonomy" id="50717"/>
    <lineage>
        <taxon>Bacteria</taxon>
        <taxon>Bacillati</taxon>
        <taxon>Bacillota</taxon>
        <taxon>Bacilli</taxon>
        <taxon>Bacillales</taxon>
        <taxon>Bacillaceae</taxon>
        <taxon>Salimicrobium</taxon>
    </lineage>
</organism>
<protein>
    <recommendedName>
        <fullName evidence="3">Cytosolic protein</fullName>
    </recommendedName>
</protein>
<dbReference type="RefSeq" id="WP_084193838.1">
    <property type="nucleotide sequence ID" value="NZ_FNOS01000002.1"/>
</dbReference>
<comment type="caution">
    <text evidence="1">The sequence shown here is derived from an EMBL/GenBank/DDBJ whole genome shotgun (WGS) entry which is preliminary data.</text>
</comment>
<accession>A0A1H3D1F8</accession>
<dbReference type="EMBL" id="FNOS01000002">
    <property type="protein sequence ID" value="SDX59968.1"/>
    <property type="molecule type" value="Genomic_DNA"/>
</dbReference>
<gene>
    <name evidence="1" type="ORF">SAMN04488081_0787</name>
</gene>
<sequence length="124" mass="14540">MKNFMSRYFSDHAETRDHHPDSSLQTKYYKANKDEIFSIVEEMFQPPSKIKGSSRERGELTVEYRDGRKAFVVVTIIMVRPYRSAVDFSVTTESALPFDFGYSHKLVSRFYEKLEDKLPVVEKT</sequence>
<evidence type="ECO:0000313" key="2">
    <source>
        <dbReference type="Proteomes" id="UP000198647"/>
    </source>
</evidence>
<proteinExistence type="predicted"/>
<evidence type="ECO:0000313" key="1">
    <source>
        <dbReference type="EMBL" id="SDX59968.1"/>
    </source>
</evidence>
<name>A0A1H3D1F8_9BACI</name>
<dbReference type="Proteomes" id="UP000198647">
    <property type="component" value="Unassembled WGS sequence"/>
</dbReference>
<reference evidence="1 2" key="1">
    <citation type="submission" date="2016-10" db="EMBL/GenBank/DDBJ databases">
        <authorList>
            <person name="Varghese N."/>
            <person name="Submissions S."/>
        </authorList>
    </citation>
    <scope>NUCLEOTIDE SEQUENCE [LARGE SCALE GENOMIC DNA]</scope>
    <source>
        <strain evidence="1 2">DSM 20748</strain>
    </source>
</reference>
<evidence type="ECO:0008006" key="3">
    <source>
        <dbReference type="Google" id="ProtNLM"/>
    </source>
</evidence>
<keyword evidence="2" id="KW-1185">Reference proteome</keyword>